<feature type="domain" description="ABC transmembrane type-1" evidence="8">
    <location>
        <begin position="88"/>
        <end position="268"/>
    </location>
</feature>
<dbReference type="InterPro" id="IPR000515">
    <property type="entry name" value="MetI-like"/>
</dbReference>
<comment type="subcellular location">
    <subcellularLocation>
        <location evidence="1 7">Cell membrane</location>
        <topology evidence="1 7">Multi-pass membrane protein</topology>
    </subcellularLocation>
</comment>
<dbReference type="PANTHER" id="PTHR30151:SF0">
    <property type="entry name" value="ABC TRANSPORTER PERMEASE PROTEIN MJ0413-RELATED"/>
    <property type="match status" value="1"/>
</dbReference>
<evidence type="ECO:0000256" key="2">
    <source>
        <dbReference type="ARBA" id="ARBA00022448"/>
    </source>
</evidence>
<evidence type="ECO:0000256" key="7">
    <source>
        <dbReference type="RuleBase" id="RU363032"/>
    </source>
</evidence>
<protein>
    <recommendedName>
        <fullName evidence="8">ABC transmembrane type-1 domain-containing protein</fullName>
    </recommendedName>
</protein>
<evidence type="ECO:0000256" key="4">
    <source>
        <dbReference type="ARBA" id="ARBA00022692"/>
    </source>
</evidence>
<keyword evidence="10" id="KW-1185">Reference proteome</keyword>
<feature type="transmembrane region" description="Helical" evidence="7">
    <location>
        <begin position="154"/>
        <end position="173"/>
    </location>
</feature>
<comment type="caution">
    <text evidence="9">The sequence shown here is derived from an EMBL/GenBank/DDBJ whole genome shotgun (WGS) entry which is preliminary data.</text>
</comment>
<dbReference type="InterPro" id="IPR035906">
    <property type="entry name" value="MetI-like_sf"/>
</dbReference>
<feature type="transmembrane region" description="Helical" evidence="7">
    <location>
        <begin position="249"/>
        <end position="269"/>
    </location>
</feature>
<keyword evidence="5 7" id="KW-1133">Transmembrane helix</keyword>
<organism evidence="9 10">
    <name type="scientific">Rhodoplanes roseus</name>
    <dbReference type="NCBI Taxonomy" id="29409"/>
    <lineage>
        <taxon>Bacteria</taxon>
        <taxon>Pseudomonadati</taxon>
        <taxon>Pseudomonadota</taxon>
        <taxon>Alphaproteobacteria</taxon>
        <taxon>Hyphomicrobiales</taxon>
        <taxon>Nitrobacteraceae</taxon>
        <taxon>Rhodoplanes</taxon>
    </lineage>
</organism>
<gene>
    <name evidence="9" type="ORF">CH341_25095</name>
</gene>
<evidence type="ECO:0000256" key="3">
    <source>
        <dbReference type="ARBA" id="ARBA00022475"/>
    </source>
</evidence>
<keyword evidence="3" id="KW-1003">Cell membrane</keyword>
<dbReference type="CDD" id="cd06261">
    <property type="entry name" value="TM_PBP2"/>
    <property type="match status" value="1"/>
</dbReference>
<evidence type="ECO:0000256" key="6">
    <source>
        <dbReference type="ARBA" id="ARBA00023136"/>
    </source>
</evidence>
<sequence>MSEPMADIAHSRVDAATTRAAPRRRSWISRIRITSDTLLGWATIAGFVLVWEIVYRLGLMPPWAFPSPWQVVLAFRDLIANGVLLQNTLASIGRQFTGVILAAIVGIPVGLALGANARVRAAFLPLCRLIYPIPGIAWIPLAILWFGIGFTSTVFVIFFSGIWSIIFNTMTGVQTLSGLYTDVAKVYMAPRGLYVRRILIPGSLPYIITGMRLTYGVGWRVIVGAEMISSITGLGFLIDDARWQLRPDIMVCGMITIAMIGWVSENWFFDFVERRTIERWGMKSV</sequence>
<dbReference type="GO" id="GO:0055085">
    <property type="term" value="P:transmembrane transport"/>
    <property type="evidence" value="ECO:0007669"/>
    <property type="project" value="InterPro"/>
</dbReference>
<comment type="similarity">
    <text evidence="7">Belongs to the binding-protein-dependent transport system permease family.</text>
</comment>
<keyword evidence="2 7" id="KW-0813">Transport</keyword>
<name>A0A327KMY9_9BRAD</name>
<keyword evidence="4 7" id="KW-0812">Transmembrane</keyword>
<dbReference type="Gene3D" id="1.10.3720.10">
    <property type="entry name" value="MetI-like"/>
    <property type="match status" value="1"/>
</dbReference>
<evidence type="ECO:0000313" key="10">
    <source>
        <dbReference type="Proteomes" id="UP000249130"/>
    </source>
</evidence>
<feature type="transmembrane region" description="Helical" evidence="7">
    <location>
        <begin position="129"/>
        <end position="148"/>
    </location>
</feature>
<evidence type="ECO:0000259" key="8">
    <source>
        <dbReference type="PROSITE" id="PS50928"/>
    </source>
</evidence>
<reference evidence="9 10" key="1">
    <citation type="submission" date="2017-07" db="EMBL/GenBank/DDBJ databases">
        <title>Draft Genome Sequences of Select Purple Nonsulfur Bacteria.</title>
        <authorList>
            <person name="Lasarre B."/>
            <person name="Mckinlay J.B."/>
        </authorList>
    </citation>
    <scope>NUCLEOTIDE SEQUENCE [LARGE SCALE GENOMIC DNA]</scope>
    <source>
        <strain evidence="9 10">DSM 5909</strain>
    </source>
</reference>
<dbReference type="EMBL" id="NPEX01000266">
    <property type="protein sequence ID" value="RAI39807.1"/>
    <property type="molecule type" value="Genomic_DNA"/>
</dbReference>
<dbReference type="PROSITE" id="PS50928">
    <property type="entry name" value="ABC_TM1"/>
    <property type="match status" value="1"/>
</dbReference>
<dbReference type="GO" id="GO:0005886">
    <property type="term" value="C:plasma membrane"/>
    <property type="evidence" value="ECO:0007669"/>
    <property type="project" value="UniProtKB-SubCell"/>
</dbReference>
<dbReference type="Pfam" id="PF00528">
    <property type="entry name" value="BPD_transp_1"/>
    <property type="match status" value="1"/>
</dbReference>
<feature type="transmembrane region" description="Helical" evidence="7">
    <location>
        <begin position="33"/>
        <end position="54"/>
    </location>
</feature>
<feature type="transmembrane region" description="Helical" evidence="7">
    <location>
        <begin position="217"/>
        <end position="237"/>
    </location>
</feature>
<dbReference type="AlphaFoldDB" id="A0A327KMY9"/>
<feature type="transmembrane region" description="Helical" evidence="7">
    <location>
        <begin position="96"/>
        <end position="117"/>
    </location>
</feature>
<accession>A0A327KMY9</accession>
<dbReference type="PANTHER" id="PTHR30151">
    <property type="entry name" value="ALKANE SULFONATE ABC TRANSPORTER-RELATED, MEMBRANE SUBUNIT"/>
    <property type="match status" value="1"/>
</dbReference>
<evidence type="ECO:0000313" key="9">
    <source>
        <dbReference type="EMBL" id="RAI39807.1"/>
    </source>
</evidence>
<dbReference type="SUPFAM" id="SSF161098">
    <property type="entry name" value="MetI-like"/>
    <property type="match status" value="1"/>
</dbReference>
<evidence type="ECO:0000256" key="1">
    <source>
        <dbReference type="ARBA" id="ARBA00004651"/>
    </source>
</evidence>
<dbReference type="Proteomes" id="UP000249130">
    <property type="component" value="Unassembled WGS sequence"/>
</dbReference>
<evidence type="ECO:0000256" key="5">
    <source>
        <dbReference type="ARBA" id="ARBA00022989"/>
    </source>
</evidence>
<keyword evidence="6 7" id="KW-0472">Membrane</keyword>
<proteinExistence type="inferred from homology"/>